<dbReference type="EMBL" id="VYZN01001099">
    <property type="protein sequence ID" value="KAE9522512.1"/>
    <property type="molecule type" value="Genomic_DNA"/>
</dbReference>
<dbReference type="GO" id="GO:0004623">
    <property type="term" value="F:phospholipase A2 activity"/>
    <property type="evidence" value="ECO:0007669"/>
    <property type="project" value="InterPro"/>
</dbReference>
<dbReference type="OrthoDB" id="6619655at2759"/>
<comment type="caution">
    <text evidence="2">The sequence shown here is derived from an EMBL/GenBank/DDBJ whole genome shotgun (WGS) entry which is preliminary data.</text>
</comment>
<organism evidence="2 3">
    <name type="scientific">Aphis glycines</name>
    <name type="common">Soybean aphid</name>
    <dbReference type="NCBI Taxonomy" id="307491"/>
    <lineage>
        <taxon>Eukaryota</taxon>
        <taxon>Metazoa</taxon>
        <taxon>Ecdysozoa</taxon>
        <taxon>Arthropoda</taxon>
        <taxon>Hexapoda</taxon>
        <taxon>Insecta</taxon>
        <taxon>Pterygota</taxon>
        <taxon>Neoptera</taxon>
        <taxon>Paraneoptera</taxon>
        <taxon>Hemiptera</taxon>
        <taxon>Sternorrhyncha</taxon>
        <taxon>Aphidomorpha</taxon>
        <taxon>Aphidoidea</taxon>
        <taxon>Aphididae</taxon>
        <taxon>Aphidini</taxon>
        <taxon>Aphis</taxon>
        <taxon>Aphis</taxon>
    </lineage>
</organism>
<dbReference type="AlphaFoldDB" id="A0A6G0SW73"/>
<dbReference type="Proteomes" id="UP000475862">
    <property type="component" value="Unassembled WGS sequence"/>
</dbReference>
<dbReference type="Gene3D" id="1.20.90.10">
    <property type="entry name" value="Phospholipase A2 domain"/>
    <property type="match status" value="1"/>
</dbReference>
<dbReference type="GO" id="GO:0005198">
    <property type="term" value="F:structural molecule activity"/>
    <property type="evidence" value="ECO:0007669"/>
    <property type="project" value="InterPro"/>
</dbReference>
<feature type="domain" description="Phospholipase A2-like" evidence="1">
    <location>
        <begin position="14"/>
        <end position="67"/>
    </location>
</feature>
<dbReference type="InterPro" id="IPR013607">
    <property type="entry name" value="Phospholipase_A2-like"/>
</dbReference>
<keyword evidence="3" id="KW-1185">Reference proteome</keyword>
<dbReference type="GO" id="GO:0050482">
    <property type="term" value="P:arachidonate secretion"/>
    <property type="evidence" value="ECO:0007669"/>
    <property type="project" value="InterPro"/>
</dbReference>
<evidence type="ECO:0000313" key="3">
    <source>
        <dbReference type="Proteomes" id="UP000475862"/>
    </source>
</evidence>
<evidence type="ECO:0000313" key="2">
    <source>
        <dbReference type="EMBL" id="KAE9522512.1"/>
    </source>
</evidence>
<proteinExistence type="predicted"/>
<dbReference type="InterPro" id="IPR036444">
    <property type="entry name" value="PLipase_A2_dom_sf"/>
</dbReference>
<accession>A0A6G0SW73</accession>
<sequence length="464" mass="51744">MSPVRRNNKNKGGGYQYCGPGTKLRKRLDRDDKGINHLDSACKEHDIAYDHNKSLKDRQKADYILENRAWNRFKSKDSNLKEKAAAWLVTTGMKAKRKIGAGCGFKVAIKAAKNVLQKNINEKNLMKLTKKCVAAAKKIFRKNGKKSRVPRVIPIPKTGGMLQLIPIFAGLSALGALTGGIANVVKTVSEFNRNEPSHLGRGLYLAPNKGGTYKIEKGKGLYLAQHGGGSYKRKGTRKPLKKTPKREMSCDIFPPLEVKNTSQLCLLSLQTHNSIPNIELDCNTIEFRNSLGKCVNVTIPTGSYEIINLESMIQKLLPNHVTLFQLDGSTLKCSMTCSHDIDFTIEHNISKILGFENKVYSANTKHESERVVNIMKVNCIKIDCNLISGSFSNGISSQTIHEFFPSSPPGHKIIDVPKHLVFYRLNSTSISKVNIVLRDQDNNLINLRGEPITIRLQIKHKDSN</sequence>
<protein>
    <recommendedName>
        <fullName evidence="1">Phospholipase A2-like domain-containing protein</fullName>
    </recommendedName>
</protein>
<reference evidence="2 3" key="1">
    <citation type="submission" date="2019-08" db="EMBL/GenBank/DDBJ databases">
        <title>The genome of the soybean aphid Biotype 1, its phylome, world population structure and adaptation to the North American continent.</title>
        <authorList>
            <person name="Giordano R."/>
            <person name="Donthu R.K."/>
            <person name="Hernandez A.G."/>
            <person name="Wright C.L."/>
            <person name="Zimin A.V."/>
        </authorList>
    </citation>
    <scope>NUCLEOTIDE SEQUENCE [LARGE SCALE GENOMIC DNA]</scope>
    <source>
        <tissue evidence="2">Whole aphids</tissue>
    </source>
</reference>
<name>A0A6G0SW73_APHGL</name>
<dbReference type="Pfam" id="PF08398">
    <property type="entry name" value="Phospholip_A2_4"/>
    <property type="match status" value="1"/>
</dbReference>
<gene>
    <name evidence="2" type="ORF">AGLY_017105</name>
</gene>
<evidence type="ECO:0000259" key="1">
    <source>
        <dbReference type="Pfam" id="PF08398"/>
    </source>
</evidence>
<dbReference type="GO" id="GO:0006644">
    <property type="term" value="P:phospholipid metabolic process"/>
    <property type="evidence" value="ECO:0007669"/>
    <property type="project" value="InterPro"/>
</dbReference>